<dbReference type="Pfam" id="PF21522">
    <property type="entry name" value="MreB-like_C"/>
    <property type="match status" value="1"/>
</dbReference>
<evidence type="ECO:0000313" key="4">
    <source>
        <dbReference type="Proteomes" id="UP000295832"/>
    </source>
</evidence>
<name>A0A4R8GX51_9FIRM</name>
<dbReference type="STRING" id="926561.GCA_000379025_03169"/>
<dbReference type="InterPro" id="IPR043129">
    <property type="entry name" value="ATPase_NBD"/>
</dbReference>
<feature type="domain" description="Actin homologue MreB-like C-terminal" evidence="2">
    <location>
        <begin position="183"/>
        <end position="302"/>
    </location>
</feature>
<gene>
    <name evidence="3" type="ORF">C7959_13047</name>
</gene>
<dbReference type="InterPro" id="IPR040607">
    <property type="entry name" value="ALP_N"/>
</dbReference>
<evidence type="ECO:0000313" key="3">
    <source>
        <dbReference type="EMBL" id="TDX48320.1"/>
    </source>
</evidence>
<dbReference type="Pfam" id="PF17989">
    <property type="entry name" value="ALP_N"/>
    <property type="match status" value="1"/>
</dbReference>
<dbReference type="Proteomes" id="UP000295832">
    <property type="component" value="Unassembled WGS sequence"/>
</dbReference>
<keyword evidence="4" id="KW-1185">Reference proteome</keyword>
<protein>
    <submittedName>
        <fullName evidence="3">Uncharacterized protein</fullName>
    </submittedName>
</protein>
<organism evidence="3 4">
    <name type="scientific">Orenia marismortui</name>
    <dbReference type="NCBI Taxonomy" id="46469"/>
    <lineage>
        <taxon>Bacteria</taxon>
        <taxon>Bacillati</taxon>
        <taxon>Bacillota</taxon>
        <taxon>Clostridia</taxon>
        <taxon>Halanaerobiales</taxon>
        <taxon>Halobacteroidaceae</taxon>
        <taxon>Orenia</taxon>
    </lineage>
</organism>
<comment type="caution">
    <text evidence="3">The sequence shown here is derived from an EMBL/GenBank/DDBJ whole genome shotgun (WGS) entry which is preliminary data.</text>
</comment>
<accession>A0A4R8GX51</accession>
<dbReference type="InterPro" id="IPR049067">
    <property type="entry name" value="MreB-like_C"/>
</dbReference>
<proteinExistence type="predicted"/>
<dbReference type="Gene3D" id="3.30.420.40">
    <property type="match status" value="2"/>
</dbReference>
<sequence length="332" mass="37832">MSKNETKNIMVDFGHSGPKAGDGIQEIFLPSVISNDIFVKRDKSFFDDFNLLNNLIVEYEGVEYAAGNLAIDKGGNHKISDDTSTSQYAEQLIIACLAYLCEDGDEINLMLNLPATHFRNKKALVDKFQQDDIKVGLYDYDEKKIVYKHIDIKNLDIKPQGYYTTADFIADRKEGADGFLVGIDIGYYSTDPYVSIDGEYQDYLPTKTIPGIHEVHEKLCDIIKVQTGIEKQVYEMEHYIEQGYIKHRGQTIKLEDAINKLYDFLANAIADQIKNLLQDKFYEVDYFIFGGGGTAALKERLEKIFHNPVFLKNPRFVNVRAANKLANQLFDE</sequence>
<evidence type="ECO:0000259" key="1">
    <source>
        <dbReference type="Pfam" id="PF17989"/>
    </source>
</evidence>
<dbReference type="AlphaFoldDB" id="A0A4R8GX51"/>
<evidence type="ECO:0000259" key="2">
    <source>
        <dbReference type="Pfam" id="PF21522"/>
    </source>
</evidence>
<dbReference type="EMBL" id="SOEG01000030">
    <property type="protein sequence ID" value="TDX48320.1"/>
    <property type="molecule type" value="Genomic_DNA"/>
</dbReference>
<dbReference type="SUPFAM" id="SSF53067">
    <property type="entry name" value="Actin-like ATPase domain"/>
    <property type="match status" value="2"/>
</dbReference>
<feature type="domain" description="Actin-like protein N-terminal" evidence="1">
    <location>
        <begin position="11"/>
        <end position="162"/>
    </location>
</feature>
<reference evidence="3 4" key="1">
    <citation type="submission" date="2019-03" db="EMBL/GenBank/DDBJ databases">
        <title>Subsurface microbial communities from deep shales in Ohio and West Virginia, USA.</title>
        <authorList>
            <person name="Wrighton K."/>
        </authorList>
    </citation>
    <scope>NUCLEOTIDE SEQUENCE [LARGE SCALE GENOMIC DNA]</scope>
    <source>
        <strain evidence="3 4">MSL 6dP</strain>
    </source>
</reference>
<dbReference type="RefSeq" id="WP_134118247.1">
    <property type="nucleotide sequence ID" value="NZ_SOEG01000030.1"/>
</dbReference>